<dbReference type="AlphaFoldDB" id="G0IY89"/>
<dbReference type="OrthoDB" id="1828825at2"/>
<feature type="domain" description="SGNH hydrolase-type esterase" evidence="1">
    <location>
        <begin position="192"/>
        <end position="343"/>
    </location>
</feature>
<dbReference type="RefSeq" id="WP_014019290.1">
    <property type="nucleotide sequence ID" value="NC_015914.1"/>
</dbReference>
<dbReference type="CDD" id="cd00229">
    <property type="entry name" value="SGNH_hydrolase"/>
    <property type="match status" value="1"/>
</dbReference>
<reference evidence="3" key="1">
    <citation type="submission" date="2011-07" db="EMBL/GenBank/DDBJ databases">
        <title>The complete genome of Cyclobacterium marinum DSM 745.</title>
        <authorList>
            <person name="Lucas S."/>
            <person name="Han J."/>
            <person name="Lapidus A."/>
            <person name="Bruce D."/>
            <person name="Goodwin L."/>
            <person name="Pitluck S."/>
            <person name="Peters L."/>
            <person name="Kyrpides N."/>
            <person name="Mavromatis K."/>
            <person name="Ivanova N."/>
            <person name="Ovchinnikova G."/>
            <person name="Chertkov O."/>
            <person name="Detter J.C."/>
            <person name="Tapia R."/>
            <person name="Han C."/>
            <person name="Land M."/>
            <person name="Hauser L."/>
            <person name="Markowitz V."/>
            <person name="Cheng J.-F."/>
            <person name="Hugenholtz P."/>
            <person name="Woyke T."/>
            <person name="Wu D."/>
            <person name="Tindall B."/>
            <person name="Schuetze A."/>
            <person name="Brambilla E."/>
            <person name="Klenk H.-P."/>
            <person name="Eisen J.A."/>
        </authorList>
    </citation>
    <scope>NUCLEOTIDE SEQUENCE [LARGE SCALE GENOMIC DNA]</scope>
    <source>
        <strain evidence="3">ATCC 25205 / DSM 745 / LMG 13164 / NCIMB 1802</strain>
    </source>
</reference>
<protein>
    <submittedName>
        <fullName evidence="2">Lipolytic protein G-D-S-L family</fullName>
    </submittedName>
</protein>
<dbReference type="GO" id="GO:0016788">
    <property type="term" value="F:hydrolase activity, acting on ester bonds"/>
    <property type="evidence" value="ECO:0007669"/>
    <property type="project" value="UniProtKB-ARBA"/>
</dbReference>
<name>G0IY89_CYCMS</name>
<dbReference type="KEGG" id="cmr:Cycma_1221"/>
<proteinExistence type="predicted"/>
<evidence type="ECO:0000313" key="2">
    <source>
        <dbReference type="EMBL" id="AEL24993.1"/>
    </source>
</evidence>
<dbReference type="Pfam" id="PF13472">
    <property type="entry name" value="Lipase_GDSL_2"/>
    <property type="match status" value="1"/>
</dbReference>
<sequence length="361" mass="40642">MKLEFKNKPIRFLTILILAISTSGFIINETRQHHLNISPPTEVEIHPQKLSNFTLKEGETYQLVNSSIKQFYTISFKGTIEKFDTLSIGKGSGRYLTSNLTITPDSIISTRVTNVTSRKAFKHELQLKNDLSIKIDRGLSSSTVTIINESDTLSFSSDFIGMNQPFIHSSGTQIAVDTFEFICEDYYSDVFVFGDSYVNSSSPARWPYYTHAAGYQFLCDGLPGGGSKDGFDFINAAFSIHQPKYAIWCLGMNDKSDEDSIANENWKNYVEKVKDLCAKNNVTLIFSTVPSVEKRNNRGKNDYIRASGYRYIDFDKAVSDGAGNWKEGMLAKDGVHPTEKGAEAMADRFLVDFPEIKNYKR</sequence>
<organism evidence="2 3">
    <name type="scientific">Cyclobacterium marinum (strain ATCC 25205 / DSM 745 / LMG 13164 / NCIMB 1802)</name>
    <name type="common">Flectobacillus marinus</name>
    <dbReference type="NCBI Taxonomy" id="880070"/>
    <lineage>
        <taxon>Bacteria</taxon>
        <taxon>Pseudomonadati</taxon>
        <taxon>Bacteroidota</taxon>
        <taxon>Cytophagia</taxon>
        <taxon>Cytophagales</taxon>
        <taxon>Cyclobacteriaceae</taxon>
        <taxon>Cyclobacterium</taxon>
    </lineage>
</organism>
<dbReference type="HOGENOM" id="CLU_766670_0_0_10"/>
<evidence type="ECO:0000313" key="3">
    <source>
        <dbReference type="Proteomes" id="UP000001635"/>
    </source>
</evidence>
<dbReference type="PANTHER" id="PTHR30383">
    <property type="entry name" value="THIOESTERASE 1/PROTEASE 1/LYSOPHOSPHOLIPASE L1"/>
    <property type="match status" value="1"/>
</dbReference>
<accession>G0IY89</accession>
<gene>
    <name evidence="2" type="ordered locus">Cycma_1221</name>
</gene>
<dbReference type="eggNOG" id="COG2755">
    <property type="taxonomic scope" value="Bacteria"/>
</dbReference>
<evidence type="ECO:0000259" key="1">
    <source>
        <dbReference type="Pfam" id="PF13472"/>
    </source>
</evidence>
<dbReference type="InterPro" id="IPR013830">
    <property type="entry name" value="SGNH_hydro"/>
</dbReference>
<dbReference type="EMBL" id="CP002955">
    <property type="protein sequence ID" value="AEL24993.1"/>
    <property type="molecule type" value="Genomic_DNA"/>
</dbReference>
<dbReference type="STRING" id="880070.Cycma_1221"/>
<dbReference type="SUPFAM" id="SSF52266">
    <property type="entry name" value="SGNH hydrolase"/>
    <property type="match status" value="1"/>
</dbReference>
<dbReference type="Gene3D" id="3.40.50.1110">
    <property type="entry name" value="SGNH hydrolase"/>
    <property type="match status" value="1"/>
</dbReference>
<dbReference type="Proteomes" id="UP000001635">
    <property type="component" value="Chromosome"/>
</dbReference>
<dbReference type="InterPro" id="IPR036514">
    <property type="entry name" value="SGNH_hydro_sf"/>
</dbReference>
<keyword evidence="3" id="KW-1185">Reference proteome</keyword>
<dbReference type="InterPro" id="IPR051532">
    <property type="entry name" value="Ester_Hydrolysis_Enzymes"/>
</dbReference>